<dbReference type="RefSeq" id="XP_040741175.1">
    <property type="nucleotide sequence ID" value="XM_040884166.1"/>
</dbReference>
<dbReference type="Proteomes" id="UP000193922">
    <property type="component" value="Unassembled WGS sequence"/>
</dbReference>
<evidence type="ECO:0000313" key="2">
    <source>
        <dbReference type="EMBL" id="ORX67253.1"/>
    </source>
</evidence>
<feature type="compositionally biased region" description="Basic and acidic residues" evidence="1">
    <location>
        <begin position="199"/>
        <end position="209"/>
    </location>
</feature>
<feature type="compositionally biased region" description="Basic and acidic residues" evidence="1">
    <location>
        <begin position="127"/>
        <end position="147"/>
    </location>
</feature>
<dbReference type="GO" id="GO:0005682">
    <property type="term" value="C:U5 snRNP"/>
    <property type="evidence" value="ECO:0007669"/>
    <property type="project" value="InterPro"/>
</dbReference>
<evidence type="ECO:0008006" key="4">
    <source>
        <dbReference type="Google" id="ProtNLM"/>
    </source>
</evidence>
<evidence type="ECO:0000256" key="1">
    <source>
        <dbReference type="SAM" id="MobiDB-lite"/>
    </source>
</evidence>
<feature type="region of interest" description="Disordered" evidence="1">
    <location>
        <begin position="171"/>
        <end position="211"/>
    </location>
</feature>
<feature type="compositionally biased region" description="Acidic residues" evidence="1">
    <location>
        <begin position="53"/>
        <end position="71"/>
    </location>
</feature>
<keyword evidence="3" id="KW-1185">Reference proteome</keyword>
<protein>
    <recommendedName>
        <fullName evidence="4">GYF domain-containing protein</fullName>
    </recommendedName>
</protein>
<evidence type="ECO:0000313" key="3">
    <source>
        <dbReference type="Proteomes" id="UP000193922"/>
    </source>
</evidence>
<proteinExistence type="predicted"/>
<dbReference type="OrthoDB" id="331341at2759"/>
<dbReference type="AlphaFoldDB" id="A0A1Y1W142"/>
<feature type="region of interest" description="Disordered" evidence="1">
    <location>
        <begin position="248"/>
        <end position="276"/>
    </location>
</feature>
<feature type="compositionally biased region" description="Basic and acidic residues" evidence="1">
    <location>
        <begin position="262"/>
        <end position="276"/>
    </location>
</feature>
<accession>A0A1Y1W142</accession>
<comment type="caution">
    <text evidence="2">The sequence shown here is derived from an EMBL/GenBank/DDBJ whole genome shotgun (WGS) entry which is preliminary data.</text>
</comment>
<sequence length="320" mass="35566">SRNTNGKRVRFAEDDGGLSNSDNDIEDELEADITSGPKRRGRINADGYGSDDSVQDEVGENSDDEASDVEEGDSKSAEKNDDDDDEDMFSDNGAGPGTSTAHTAKRKRYLDSSDIEGQELSSTARFDNTDAKGKQIDIGEDEGKGGKLEAFNMKEELEDGKFDEAGNYVANKKDPQAHQDNWLEGVSSGAIEQARVSKQRQEQQQRSHAQELSVKWDSVSNDDLVIAIINSLMPRETVLSALARIGGPKKKAKKRWGKKAKGKEQEPTGEDRERKRKIEALTELADQMMGRGVVDIYDQTLEQLVRQMRVKERIPDDWQP</sequence>
<feature type="non-terminal residue" evidence="2">
    <location>
        <position position="1"/>
    </location>
</feature>
<gene>
    <name evidence="2" type="ORF">DL89DRAFT_209615</name>
</gene>
<dbReference type="EMBL" id="MCFD01000013">
    <property type="protein sequence ID" value="ORX67253.1"/>
    <property type="molecule type" value="Genomic_DNA"/>
</dbReference>
<dbReference type="InterPro" id="IPR039905">
    <property type="entry name" value="CD2BP2/Lin1"/>
</dbReference>
<feature type="region of interest" description="Disordered" evidence="1">
    <location>
        <begin position="1"/>
        <end position="147"/>
    </location>
</feature>
<feature type="compositionally biased region" description="Acidic residues" evidence="1">
    <location>
        <begin position="80"/>
        <end position="89"/>
    </location>
</feature>
<dbReference type="STRING" id="61395.A0A1Y1W142"/>
<reference evidence="2 3" key="1">
    <citation type="submission" date="2016-07" db="EMBL/GenBank/DDBJ databases">
        <title>Pervasive Adenine N6-methylation of Active Genes in Fungi.</title>
        <authorList>
            <consortium name="DOE Joint Genome Institute"/>
            <person name="Mondo S.J."/>
            <person name="Dannebaum R.O."/>
            <person name="Kuo R.C."/>
            <person name="Labutti K."/>
            <person name="Haridas S."/>
            <person name="Kuo A."/>
            <person name="Salamov A."/>
            <person name="Ahrendt S.R."/>
            <person name="Lipzen A."/>
            <person name="Sullivan W."/>
            <person name="Andreopoulos W.B."/>
            <person name="Clum A."/>
            <person name="Lindquist E."/>
            <person name="Daum C."/>
            <person name="Ramamoorthy G.K."/>
            <person name="Gryganskyi A."/>
            <person name="Culley D."/>
            <person name="Magnuson J.K."/>
            <person name="James T.Y."/>
            <person name="O'Malley M.A."/>
            <person name="Stajich J.E."/>
            <person name="Spatafora J.W."/>
            <person name="Visel A."/>
            <person name="Grigoriev I.V."/>
        </authorList>
    </citation>
    <scope>NUCLEOTIDE SEQUENCE [LARGE SCALE GENOMIC DNA]</scope>
    <source>
        <strain evidence="2 3">ATCC 12442</strain>
    </source>
</reference>
<feature type="non-terminal residue" evidence="2">
    <location>
        <position position="320"/>
    </location>
</feature>
<dbReference type="PANTHER" id="PTHR13138:SF3">
    <property type="entry name" value="CD2 ANTIGEN CYTOPLASMIC TAIL-BINDING PROTEIN 2"/>
    <property type="match status" value="1"/>
</dbReference>
<name>A0A1Y1W142_9FUNG</name>
<feature type="compositionally biased region" description="Basic residues" evidence="1">
    <location>
        <begin position="248"/>
        <end position="261"/>
    </location>
</feature>
<organism evidence="2 3">
    <name type="scientific">Linderina pennispora</name>
    <dbReference type="NCBI Taxonomy" id="61395"/>
    <lineage>
        <taxon>Eukaryota</taxon>
        <taxon>Fungi</taxon>
        <taxon>Fungi incertae sedis</taxon>
        <taxon>Zoopagomycota</taxon>
        <taxon>Kickxellomycotina</taxon>
        <taxon>Kickxellomycetes</taxon>
        <taxon>Kickxellales</taxon>
        <taxon>Kickxellaceae</taxon>
        <taxon>Linderina</taxon>
    </lineage>
</organism>
<dbReference type="PANTHER" id="PTHR13138">
    <property type="entry name" value="PROTEIN LIN1"/>
    <property type="match status" value="1"/>
</dbReference>
<dbReference type="GeneID" id="63800814"/>